<dbReference type="Gene3D" id="3.40.50.300">
    <property type="entry name" value="P-loop containing nucleotide triphosphate hydrolases"/>
    <property type="match status" value="1"/>
</dbReference>
<dbReference type="PANTHER" id="PTHR12083:SF9">
    <property type="entry name" value="BIFUNCTIONAL POLYNUCLEOTIDE PHOSPHATASE_KINASE"/>
    <property type="match status" value="1"/>
</dbReference>
<reference evidence="1 2" key="1">
    <citation type="submission" date="2021-03" db="EMBL/GenBank/DDBJ databases">
        <title>Antimicrobial resistance genes in bacteria isolated from Japanese honey, and their potential for conferring macrolide and lincosamide resistance in the American foulbrood pathogen Paenibacillus larvae.</title>
        <authorList>
            <person name="Okamoto M."/>
            <person name="Kumagai M."/>
            <person name="Kanamori H."/>
            <person name="Takamatsu D."/>
        </authorList>
    </citation>
    <scope>NUCLEOTIDE SEQUENCE [LARGE SCALE GENOMIC DNA]</scope>
    <source>
        <strain evidence="1 2">J21TS3</strain>
    </source>
</reference>
<evidence type="ECO:0008006" key="3">
    <source>
        <dbReference type="Google" id="ProtNLM"/>
    </source>
</evidence>
<dbReference type="SUPFAM" id="SSF52540">
    <property type="entry name" value="P-loop containing nucleoside triphosphate hydrolases"/>
    <property type="match status" value="1"/>
</dbReference>
<dbReference type="EMBL" id="BORW01000021">
    <property type="protein sequence ID" value="GIO68768.1"/>
    <property type="molecule type" value="Genomic_DNA"/>
</dbReference>
<gene>
    <name evidence="1" type="ORF">J21TS3_35890</name>
</gene>
<evidence type="ECO:0000313" key="1">
    <source>
        <dbReference type="EMBL" id="GIO68768.1"/>
    </source>
</evidence>
<evidence type="ECO:0000313" key="2">
    <source>
        <dbReference type="Proteomes" id="UP000680638"/>
    </source>
</evidence>
<dbReference type="PANTHER" id="PTHR12083">
    <property type="entry name" value="BIFUNCTIONAL POLYNUCLEOTIDE PHOSPHATASE/KINASE"/>
    <property type="match status" value="1"/>
</dbReference>
<dbReference type="Proteomes" id="UP000680638">
    <property type="component" value="Unassembled WGS sequence"/>
</dbReference>
<dbReference type="Pfam" id="PF13671">
    <property type="entry name" value="AAA_33"/>
    <property type="match status" value="1"/>
</dbReference>
<keyword evidence="2" id="KW-1185">Reference proteome</keyword>
<dbReference type="InterPro" id="IPR027417">
    <property type="entry name" value="P-loop_NTPase"/>
</dbReference>
<dbReference type="InterPro" id="IPR017101">
    <property type="entry name" value="P-loop_ATP/GTP-bd_All4644_prd"/>
</dbReference>
<sequence>MKKVDFGNRECIIFVGIQASGKSTFYKEKFFKTHIRINLDMLKTRHREQIFVDASILAKQPFVVDNTNPTRIDRQKYIEVAKKHRFKVIGYYFVPDYELSLERNETRQGKERVADIGIKSTLKKLETPSYHEGFDELYWVRSQDGQFVVEEV</sequence>
<accession>A0ABQ4M049</accession>
<organism evidence="1 2">
    <name type="scientific">Paenibacillus cookii</name>
    <dbReference type="NCBI Taxonomy" id="157839"/>
    <lineage>
        <taxon>Bacteria</taxon>
        <taxon>Bacillati</taxon>
        <taxon>Bacillota</taxon>
        <taxon>Bacilli</taxon>
        <taxon>Bacillales</taxon>
        <taxon>Paenibacillaceae</taxon>
        <taxon>Paenibacillus</taxon>
    </lineage>
</organism>
<comment type="caution">
    <text evidence="1">The sequence shown here is derived from an EMBL/GenBank/DDBJ whole genome shotgun (WGS) entry which is preliminary data.</text>
</comment>
<dbReference type="PIRSF" id="PIRSF037081">
    <property type="entry name" value="P-loop_All4644_prd"/>
    <property type="match status" value="1"/>
</dbReference>
<protein>
    <recommendedName>
        <fullName evidence="3">Kinase</fullName>
    </recommendedName>
</protein>
<name>A0ABQ4M049_9BACL</name>
<dbReference type="RefSeq" id="WP_212951297.1">
    <property type="nucleotide sequence ID" value="NZ_BORW01000021.1"/>
</dbReference>
<proteinExistence type="predicted"/>